<sequence length="174" mass="19357">MSRKVIAAVLAILAAPALAQEQKSLESKPLDAPASVQAPMSDRVIASDPQTFVAFFEDAGMPARLTEDTVGDPLVEYRSNGDKMSLFFYDCEDNVDCQAVQFYAGYRAENVTLETINSWNTDRRFVRSYLTDEGVARIEMDVATSNDGLSTGDFDALLELWLDSVVLFEDHIKW</sequence>
<dbReference type="Pfam" id="PF10722">
    <property type="entry name" value="YbjN"/>
    <property type="match status" value="1"/>
</dbReference>
<evidence type="ECO:0000313" key="2">
    <source>
        <dbReference type="EMBL" id="EAQ13094.1"/>
    </source>
</evidence>
<dbReference type="AlphaFoldDB" id="A3VFH9"/>
<dbReference type="EMBL" id="AAMT01000006">
    <property type="protein sequence ID" value="EAQ13094.1"/>
    <property type="molecule type" value="Genomic_DNA"/>
</dbReference>
<evidence type="ECO:0000313" key="3">
    <source>
        <dbReference type="Proteomes" id="UP000002931"/>
    </source>
</evidence>
<dbReference type="RefSeq" id="WP_008331659.1">
    <property type="nucleotide sequence ID" value="NZ_CH902578.1"/>
</dbReference>
<feature type="chain" id="PRO_5002660324" description="YbjN domain-containing protein" evidence="1">
    <location>
        <begin position="20"/>
        <end position="174"/>
    </location>
</feature>
<dbReference type="OrthoDB" id="33037at2"/>
<dbReference type="eggNOG" id="ENOG50333ZI">
    <property type="taxonomic scope" value="Bacteria"/>
</dbReference>
<dbReference type="CDD" id="cd17511">
    <property type="entry name" value="YbjN_AmyR-like"/>
    <property type="match status" value="1"/>
</dbReference>
<name>A3VFH9_9RHOB</name>
<keyword evidence="1" id="KW-0732">Signal</keyword>
<evidence type="ECO:0008006" key="4">
    <source>
        <dbReference type="Google" id="ProtNLM"/>
    </source>
</evidence>
<keyword evidence="3" id="KW-1185">Reference proteome</keyword>
<gene>
    <name evidence="2" type="ORF">RB2654_11368</name>
</gene>
<accession>A3VFH9</accession>
<protein>
    <recommendedName>
        <fullName evidence="4">YbjN domain-containing protein</fullName>
    </recommendedName>
</protein>
<dbReference type="HOGENOM" id="CLU_120483_1_0_5"/>
<dbReference type="STRING" id="314271.RB2654_11368"/>
<feature type="signal peptide" evidence="1">
    <location>
        <begin position="1"/>
        <end position="19"/>
    </location>
</feature>
<reference evidence="2 3" key="1">
    <citation type="journal article" date="2010" name="J. Bacteriol.">
        <title>Genome sequences of Pelagibaca bermudensis HTCC2601T and Maritimibacter alkaliphilus HTCC2654T, the type strains of two marine Roseobacter genera.</title>
        <authorList>
            <person name="Thrash J.C."/>
            <person name="Cho J.C."/>
            <person name="Ferriera S."/>
            <person name="Johnson J."/>
            <person name="Vergin K.L."/>
            <person name="Giovannoni S.J."/>
        </authorList>
    </citation>
    <scope>NUCLEOTIDE SEQUENCE [LARGE SCALE GENOMIC DNA]</scope>
    <source>
        <strain evidence="2 3">HTCC2654</strain>
    </source>
</reference>
<evidence type="ECO:0000256" key="1">
    <source>
        <dbReference type="SAM" id="SignalP"/>
    </source>
</evidence>
<comment type="caution">
    <text evidence="2">The sequence shown here is derived from an EMBL/GenBank/DDBJ whole genome shotgun (WGS) entry which is preliminary data.</text>
</comment>
<organism evidence="2 3">
    <name type="scientific">Maritimibacter alkaliphilus HTCC2654</name>
    <dbReference type="NCBI Taxonomy" id="314271"/>
    <lineage>
        <taxon>Bacteria</taxon>
        <taxon>Pseudomonadati</taxon>
        <taxon>Pseudomonadota</taxon>
        <taxon>Alphaproteobacteria</taxon>
        <taxon>Rhodobacterales</taxon>
        <taxon>Roseobacteraceae</taxon>
        <taxon>Maritimibacter</taxon>
    </lineage>
</organism>
<proteinExistence type="predicted"/>
<dbReference type="InterPro" id="IPR019660">
    <property type="entry name" value="Put_sensory_transdc_reg_YbjN"/>
</dbReference>
<dbReference type="Proteomes" id="UP000002931">
    <property type="component" value="Unassembled WGS sequence"/>
</dbReference>